<organism evidence="1">
    <name type="scientific">bioreactor metagenome</name>
    <dbReference type="NCBI Taxonomy" id="1076179"/>
    <lineage>
        <taxon>unclassified sequences</taxon>
        <taxon>metagenomes</taxon>
        <taxon>ecological metagenomes</taxon>
    </lineage>
</organism>
<comment type="caution">
    <text evidence="1">The sequence shown here is derived from an EMBL/GenBank/DDBJ whole genome shotgun (WGS) entry which is preliminary data.</text>
</comment>
<reference evidence="1" key="1">
    <citation type="submission" date="2019-08" db="EMBL/GenBank/DDBJ databases">
        <authorList>
            <person name="Kucharzyk K."/>
            <person name="Murdoch R.W."/>
            <person name="Higgins S."/>
            <person name="Loffler F."/>
        </authorList>
    </citation>
    <scope>NUCLEOTIDE SEQUENCE</scope>
</reference>
<protein>
    <submittedName>
        <fullName evidence="1">Uncharacterized protein</fullName>
    </submittedName>
</protein>
<dbReference type="EMBL" id="VSSQ01050944">
    <property type="protein sequence ID" value="MPN05039.1"/>
    <property type="molecule type" value="Genomic_DNA"/>
</dbReference>
<accession>A0A645EV08</accession>
<sequence>MSGIVCTALNYIFPQLIADLVQFAVIQFLEVFRAVNIV</sequence>
<gene>
    <name evidence="1" type="ORF">SDC9_152289</name>
</gene>
<proteinExistence type="predicted"/>
<evidence type="ECO:0000313" key="1">
    <source>
        <dbReference type="EMBL" id="MPN05039.1"/>
    </source>
</evidence>
<dbReference type="AlphaFoldDB" id="A0A645EV08"/>
<name>A0A645EV08_9ZZZZ</name>